<comment type="caution">
    <text evidence="4">The sequence shown here is derived from an EMBL/GenBank/DDBJ whole genome shotgun (WGS) entry which is preliminary data.</text>
</comment>
<evidence type="ECO:0000313" key="4">
    <source>
        <dbReference type="EMBL" id="RLQ20444.1"/>
    </source>
</evidence>
<dbReference type="GO" id="GO:0006355">
    <property type="term" value="P:regulation of DNA-templated transcription"/>
    <property type="evidence" value="ECO:0007669"/>
    <property type="project" value="InterPro"/>
</dbReference>
<sequence length="537" mass="59378">MIYAFDDFELDLDRAELRQAGTVCPVEPQVFALIALLLENRDRLVSRDEILEKIWERRVVSDSALTSRIKSARRALGDDGKVQRYIRTVHGKGLRFVAEAQIRSRQQPLAQQPVAPAQPAEPSRAVELAADARPSIAVLPFSTHGEAGDWLSIADGLPHELIAELSRLRWLFVVARASSFRLRSDNVDPCEVGRILGVRYCLSGTLEISPQRLTVTTELADTADGDVVWAERYTAALDDVHSVREQICASVLTHLEIRIPQHEASNARLKVPESLDAWSAYHLGLQHLYRFNQKDNAIAADMFGRAVRCDPGFARAHAGLSFVHFQTAFLRQASDTDAEVAKARQCAQRGVDLDPLDPFVNFTMGRTYWLESDLDRAHGWLERAISLCPNYAQGLYAKAWTESMAGAALDARAHLDLSMRLSPLDPLYYGMLSARGLTHVTLGEDLEAADWTDRGASAPGAHALIALIAAAAAQLAGQEARAQAWAADVRRRMPGVTRTDFFQAFPIRDPHQRQRMATALAQLGFKGALPCDHRTGP</sequence>
<dbReference type="CDD" id="cd00383">
    <property type="entry name" value="trans_reg_C"/>
    <property type="match status" value="1"/>
</dbReference>
<dbReference type="Proteomes" id="UP000265509">
    <property type="component" value="Unassembled WGS sequence"/>
</dbReference>
<dbReference type="Pfam" id="PF00486">
    <property type="entry name" value="Trans_reg_C"/>
    <property type="match status" value="1"/>
</dbReference>
<evidence type="ECO:0000313" key="5">
    <source>
        <dbReference type="Proteomes" id="UP000265509"/>
    </source>
</evidence>
<dbReference type="Gene3D" id="1.10.10.10">
    <property type="entry name" value="Winged helix-like DNA-binding domain superfamily/Winged helix DNA-binding domain"/>
    <property type="match status" value="1"/>
</dbReference>
<evidence type="ECO:0000256" key="1">
    <source>
        <dbReference type="ARBA" id="ARBA00023125"/>
    </source>
</evidence>
<dbReference type="SMART" id="SM00862">
    <property type="entry name" value="Trans_reg_C"/>
    <property type="match status" value="1"/>
</dbReference>
<dbReference type="InterPro" id="IPR001867">
    <property type="entry name" value="OmpR/PhoB-type_DNA-bd"/>
</dbReference>
<dbReference type="AlphaFoldDB" id="A0A3L7DSW1"/>
<gene>
    <name evidence="4" type="ORF">DWB85_17705</name>
</gene>
<dbReference type="GO" id="GO:0003677">
    <property type="term" value="F:DNA binding"/>
    <property type="evidence" value="ECO:0007669"/>
    <property type="project" value="UniProtKB-UniRule"/>
</dbReference>
<feature type="domain" description="OmpR/PhoB-type" evidence="3">
    <location>
        <begin position="1"/>
        <end position="98"/>
    </location>
</feature>
<dbReference type="InterPro" id="IPR016032">
    <property type="entry name" value="Sig_transdc_resp-reg_C-effctor"/>
</dbReference>
<dbReference type="RefSeq" id="WP_117957189.1">
    <property type="nucleotide sequence ID" value="NZ_QRAN01000027.1"/>
</dbReference>
<dbReference type="Gene3D" id="3.40.50.10070">
    <property type="entry name" value="TolB, N-terminal domain"/>
    <property type="match status" value="1"/>
</dbReference>
<dbReference type="SUPFAM" id="SSF48452">
    <property type="entry name" value="TPR-like"/>
    <property type="match status" value="1"/>
</dbReference>
<keyword evidence="5" id="KW-1185">Reference proteome</keyword>
<reference evidence="4 5" key="1">
    <citation type="submission" date="2018-07" db="EMBL/GenBank/DDBJ databases">
        <title>Halioglobus sp. genome submission.</title>
        <authorList>
            <person name="Ye M.-Q."/>
            <person name="Du Z.-J."/>
        </authorList>
    </citation>
    <scope>NUCLEOTIDE SEQUENCE [LARGE SCALE GENOMIC DNA]</scope>
    <source>
        <strain evidence="4 5">U0301</strain>
    </source>
</reference>
<dbReference type="OrthoDB" id="1971692at2"/>
<dbReference type="PROSITE" id="PS51755">
    <property type="entry name" value="OMPR_PHOB"/>
    <property type="match status" value="1"/>
</dbReference>
<dbReference type="GO" id="GO:0000160">
    <property type="term" value="P:phosphorelay signal transduction system"/>
    <property type="evidence" value="ECO:0007669"/>
    <property type="project" value="InterPro"/>
</dbReference>
<evidence type="ECO:0000256" key="2">
    <source>
        <dbReference type="PROSITE-ProRule" id="PRU01091"/>
    </source>
</evidence>
<dbReference type="InterPro" id="IPR036388">
    <property type="entry name" value="WH-like_DNA-bd_sf"/>
</dbReference>
<keyword evidence="1 2" id="KW-0238">DNA-binding</keyword>
<organism evidence="4 5">
    <name type="scientific">Seongchinamella sediminis</name>
    <dbReference type="NCBI Taxonomy" id="2283635"/>
    <lineage>
        <taxon>Bacteria</taxon>
        <taxon>Pseudomonadati</taxon>
        <taxon>Pseudomonadota</taxon>
        <taxon>Gammaproteobacteria</taxon>
        <taxon>Cellvibrionales</taxon>
        <taxon>Halieaceae</taxon>
        <taxon>Seongchinamella</taxon>
    </lineage>
</organism>
<evidence type="ECO:0000259" key="3">
    <source>
        <dbReference type="PROSITE" id="PS51755"/>
    </source>
</evidence>
<feature type="DNA-binding region" description="OmpR/PhoB-type" evidence="2">
    <location>
        <begin position="1"/>
        <end position="98"/>
    </location>
</feature>
<protein>
    <submittedName>
        <fullName evidence="4">Transcriptional regulator</fullName>
    </submittedName>
</protein>
<dbReference type="InterPro" id="IPR011990">
    <property type="entry name" value="TPR-like_helical_dom_sf"/>
</dbReference>
<proteinExistence type="predicted"/>
<accession>A0A3L7DSW1</accession>
<dbReference type="SUPFAM" id="SSF46894">
    <property type="entry name" value="C-terminal effector domain of the bipartite response regulators"/>
    <property type="match status" value="1"/>
</dbReference>
<dbReference type="EMBL" id="QRAN01000027">
    <property type="protein sequence ID" value="RLQ20444.1"/>
    <property type="molecule type" value="Genomic_DNA"/>
</dbReference>
<dbReference type="Gene3D" id="1.25.40.10">
    <property type="entry name" value="Tetratricopeptide repeat domain"/>
    <property type="match status" value="1"/>
</dbReference>
<name>A0A3L7DSW1_9GAMM</name>